<comment type="cofactor">
    <cofactor evidence="2">
        <name>Mg(2+)</name>
        <dbReference type="ChEBI" id="CHEBI:18420"/>
    </cofactor>
</comment>
<dbReference type="PIRSF" id="PIRSF001259">
    <property type="entry name" value="RibA"/>
    <property type="match status" value="1"/>
</dbReference>
<protein>
    <submittedName>
        <fullName evidence="11">3,4-dihydroxy-2-butanone 4-phosphate synthase / GTP cyclohydrolase II</fullName>
        <ecNumber evidence="11">3.5.4.25</ecNumber>
        <ecNumber evidence="11">4.1.99.12</ecNumber>
    </submittedName>
</protein>
<keyword evidence="7" id="KW-0460">Magnesium</keyword>
<dbReference type="FunFam" id="3.90.870.10:FF:000001">
    <property type="entry name" value="Riboflavin biosynthesis protein RibBA"/>
    <property type="match status" value="1"/>
</dbReference>
<dbReference type="GO" id="GO:0003935">
    <property type="term" value="F:GTP cyclohydrolase II activity"/>
    <property type="evidence" value="ECO:0007669"/>
    <property type="project" value="UniProtKB-EC"/>
</dbReference>
<dbReference type="InterPro" id="IPR000422">
    <property type="entry name" value="DHBP_synthase_RibB"/>
</dbReference>
<evidence type="ECO:0000256" key="7">
    <source>
        <dbReference type="ARBA" id="ARBA00022842"/>
    </source>
</evidence>
<evidence type="ECO:0000256" key="3">
    <source>
        <dbReference type="ARBA" id="ARBA00005104"/>
    </source>
</evidence>
<dbReference type="HAMAP" id="MF_00180">
    <property type="entry name" value="RibB"/>
    <property type="match status" value="1"/>
</dbReference>
<dbReference type="InterPro" id="IPR017945">
    <property type="entry name" value="DHBP_synth_RibB-like_a/b_dom"/>
</dbReference>
<dbReference type="AlphaFoldDB" id="A0A3B0WS11"/>
<dbReference type="GO" id="GO:0005829">
    <property type="term" value="C:cytosol"/>
    <property type="evidence" value="ECO:0007669"/>
    <property type="project" value="TreeGrafter"/>
</dbReference>
<gene>
    <name evidence="11" type="ORF">MNBD_GAMMA02-595</name>
</gene>
<evidence type="ECO:0000256" key="6">
    <source>
        <dbReference type="ARBA" id="ARBA00022723"/>
    </source>
</evidence>
<dbReference type="InterPro" id="IPR036144">
    <property type="entry name" value="RibA-like_sf"/>
</dbReference>
<sequence>MKVVEQQNNLSLHTTAELIADIKNGKMVILMDDEDRENEGDLVIAANAVTPEVVNFMAKYARGLLCLTLMPEQCEKLELPLMVDNNTAQLATNFTVSIDAAEGITTGISAYDRYKTVVDAVQVNAKPADIVVPGHIFPLMAQQGGVLSRAGHTEAGCDIAMLAGRTPAALIVEIMNDDGSMARREDLIKFATEHDLKIGTIADLIEYRMMNETTVSVKDELTYDTQWGTFQVKKFIDRITETEHLAFYMGELNPGQAIPVRVQYGHFFRELRGLQSTDDYWTAQRAMKTIAENGSGVMVVLNSNESVPIEIDAINIDEVGGRKSKENYAYQNVGIGSQILKHLGVGKMQLMSPEIRFPALSGFGLQITEFISYKG</sequence>
<comment type="cofactor">
    <cofactor evidence="1">
        <name>Mn(2+)</name>
        <dbReference type="ChEBI" id="CHEBI:29035"/>
    </cofactor>
</comment>
<name>A0A3B0WS11_9ZZZZ</name>
<comment type="pathway">
    <text evidence="3">Cofactor biosynthesis; riboflavin biosynthesis.</text>
</comment>
<dbReference type="NCBIfam" id="TIGR00506">
    <property type="entry name" value="ribB"/>
    <property type="match status" value="1"/>
</dbReference>
<dbReference type="PANTHER" id="PTHR21327:SF34">
    <property type="entry name" value="3,4-DIHYDROXY-2-BUTANONE 4-PHOSPHATE SYNTHASE"/>
    <property type="match status" value="1"/>
</dbReference>
<dbReference type="PANTHER" id="PTHR21327">
    <property type="entry name" value="GTP CYCLOHYDROLASE II-RELATED"/>
    <property type="match status" value="1"/>
</dbReference>
<dbReference type="Gene3D" id="3.90.870.10">
    <property type="entry name" value="DHBP synthase"/>
    <property type="match status" value="1"/>
</dbReference>
<accession>A0A3B0WS11</accession>
<keyword evidence="9 11" id="KW-0456">Lyase</keyword>
<comment type="similarity">
    <text evidence="4">In the N-terminal section; belongs to the DHBP synthase family.</text>
</comment>
<dbReference type="GO" id="GO:0009231">
    <property type="term" value="P:riboflavin biosynthetic process"/>
    <property type="evidence" value="ECO:0007669"/>
    <property type="project" value="UniProtKB-UniPathway"/>
</dbReference>
<dbReference type="SUPFAM" id="SSF55821">
    <property type="entry name" value="YrdC/RibB"/>
    <property type="match status" value="1"/>
</dbReference>
<keyword evidence="6" id="KW-0479">Metal-binding</keyword>
<evidence type="ECO:0000313" key="11">
    <source>
        <dbReference type="EMBL" id="VAW46504.1"/>
    </source>
</evidence>
<dbReference type="EC" id="3.5.4.25" evidence="11"/>
<organism evidence="11">
    <name type="scientific">hydrothermal vent metagenome</name>
    <dbReference type="NCBI Taxonomy" id="652676"/>
    <lineage>
        <taxon>unclassified sequences</taxon>
        <taxon>metagenomes</taxon>
        <taxon>ecological metagenomes</taxon>
    </lineage>
</organism>
<dbReference type="GO" id="GO:0046872">
    <property type="term" value="F:metal ion binding"/>
    <property type="evidence" value="ECO:0007669"/>
    <property type="project" value="UniProtKB-KW"/>
</dbReference>
<feature type="domain" description="GTP cyclohydrolase II" evidence="10">
    <location>
        <begin position="220"/>
        <end position="371"/>
    </location>
</feature>
<dbReference type="InterPro" id="IPR032677">
    <property type="entry name" value="GTP_cyclohydro_II"/>
</dbReference>
<dbReference type="Pfam" id="PF00925">
    <property type="entry name" value="GTP_cyclohydro2"/>
    <property type="match status" value="1"/>
</dbReference>
<dbReference type="EMBL" id="UOFA01000285">
    <property type="protein sequence ID" value="VAW46504.1"/>
    <property type="molecule type" value="Genomic_DNA"/>
</dbReference>
<proteinExistence type="inferred from homology"/>
<reference evidence="11" key="1">
    <citation type="submission" date="2018-06" db="EMBL/GenBank/DDBJ databases">
        <authorList>
            <person name="Zhirakovskaya E."/>
        </authorList>
    </citation>
    <scope>NUCLEOTIDE SEQUENCE</scope>
</reference>
<keyword evidence="8" id="KW-0464">Manganese</keyword>
<keyword evidence="5" id="KW-0686">Riboflavin biosynthesis</keyword>
<evidence type="ECO:0000256" key="5">
    <source>
        <dbReference type="ARBA" id="ARBA00022619"/>
    </source>
</evidence>
<dbReference type="UniPathway" id="UPA00275"/>
<evidence type="ECO:0000256" key="8">
    <source>
        <dbReference type="ARBA" id="ARBA00023211"/>
    </source>
</evidence>
<dbReference type="Gene3D" id="3.40.50.10990">
    <property type="entry name" value="GTP cyclohydrolase II"/>
    <property type="match status" value="1"/>
</dbReference>
<keyword evidence="11" id="KW-0378">Hydrolase</keyword>
<evidence type="ECO:0000256" key="1">
    <source>
        <dbReference type="ARBA" id="ARBA00001936"/>
    </source>
</evidence>
<dbReference type="GO" id="GO:0008686">
    <property type="term" value="F:3,4-dihydroxy-2-butanone-4-phosphate synthase activity"/>
    <property type="evidence" value="ECO:0007669"/>
    <property type="project" value="UniProtKB-EC"/>
</dbReference>
<dbReference type="SUPFAM" id="SSF142695">
    <property type="entry name" value="RibA-like"/>
    <property type="match status" value="1"/>
</dbReference>
<dbReference type="EC" id="4.1.99.12" evidence="11"/>
<evidence type="ECO:0000256" key="4">
    <source>
        <dbReference type="ARBA" id="ARBA00005520"/>
    </source>
</evidence>
<dbReference type="Pfam" id="PF00926">
    <property type="entry name" value="DHBP_synthase"/>
    <property type="match status" value="1"/>
</dbReference>
<evidence type="ECO:0000256" key="2">
    <source>
        <dbReference type="ARBA" id="ARBA00001946"/>
    </source>
</evidence>
<evidence type="ECO:0000256" key="9">
    <source>
        <dbReference type="ARBA" id="ARBA00023239"/>
    </source>
</evidence>
<evidence type="ECO:0000259" key="10">
    <source>
        <dbReference type="Pfam" id="PF00925"/>
    </source>
</evidence>